<evidence type="ECO:0000256" key="2">
    <source>
        <dbReference type="ARBA" id="ARBA00009122"/>
    </source>
</evidence>
<protein>
    <submittedName>
        <fullName evidence="7">Uncharacterized protein</fullName>
    </submittedName>
</protein>
<dbReference type="Proteomes" id="UP001591681">
    <property type="component" value="Unassembled WGS sequence"/>
</dbReference>
<keyword evidence="3" id="KW-0964">Secreted</keyword>
<feature type="region of interest" description="Disordered" evidence="6">
    <location>
        <begin position="117"/>
        <end position="151"/>
    </location>
</feature>
<evidence type="ECO:0000256" key="6">
    <source>
        <dbReference type="SAM" id="MobiDB-lite"/>
    </source>
</evidence>
<feature type="compositionally biased region" description="Low complexity" evidence="6">
    <location>
        <begin position="181"/>
        <end position="196"/>
    </location>
</feature>
<dbReference type="PANTHER" id="PTHR18820">
    <property type="entry name" value="LEG1"/>
    <property type="match status" value="1"/>
</dbReference>
<comment type="similarity">
    <text evidence="2">Belongs to the LEG1 family.</text>
</comment>
<keyword evidence="5" id="KW-0325">Glycoprotein</keyword>
<keyword evidence="8" id="KW-1185">Reference proteome</keyword>
<dbReference type="EMBL" id="JBHFQA010000019">
    <property type="protein sequence ID" value="KAL2082510.1"/>
    <property type="molecule type" value="Genomic_DNA"/>
</dbReference>
<evidence type="ECO:0000313" key="8">
    <source>
        <dbReference type="Proteomes" id="UP001591681"/>
    </source>
</evidence>
<sequence>MFNSCVNCRAPLEPEDGHRECPSCLGVEHLRQGLTELACADCMCLSMAARTARLAMVGPLPDTPLVSGGQAAGTTTARLGVTTRSARAATGQHPVGLAQRVDKMSADLEEVKALLASLRPQPAQSGSARGHTPAAWQPECSPSPPQLSAASGARGLDVLSIQASESMDCGGSGTHDSTSPAGSRAASHDAAAASEAGRPSVQPALKAALARLGLDTSPVAQPQQNAFFRGSAQPSMLDVPPSAPYIEELQRCWADPSRQSHLPTDCRALAAMRDASAYGLQRMRPHWCSRPTRLYGRMPGAPDRSAAIVVDHHTLLLVAPRWPGRVWFPQLLQLLDGDPWCLPVRQDLLSQLGGPDLAPGSGQAAALATAPPCKRSTFTKPLPTKSPCVRLLSTHALFPMPSMLAPRTGVPLALALLAVVARAAVVTEDGYPIMWEKAPAELKDMPVVDGAVTINPWQYSQRMGMYRLLLNSTDRYMRSMGPGASDSALWGLPLQLGWKQKSGRLVDPTGASTCGQESDPLCISPNSWWACVNYHLSVIPFLAAVHTGIIGDADTKITVLAPTEGAENYCTSYSDCSTKNADLMSKWDTFFTTMKTASESEASDLEKRNQILSSMWAAQEASLQQATNSCSEWKKSYSSPEMAFSQSWVNAADFVGAAYFLSNLENSVRFMNPLPSRVLTEADEPPNISDLSTEENHALYTFSWMTSMNNILGGSLVRMWHAAMCSDTARERGRELLDNLLLNPKFAATGLVAILTEMQTNC</sequence>
<dbReference type="InterPro" id="IPR008499">
    <property type="entry name" value="Leg1"/>
</dbReference>
<dbReference type="Pfam" id="PF05612">
    <property type="entry name" value="Leg1"/>
    <property type="match status" value="1"/>
</dbReference>
<evidence type="ECO:0000256" key="5">
    <source>
        <dbReference type="ARBA" id="ARBA00023180"/>
    </source>
</evidence>
<name>A0ABD1J7I2_9TELE</name>
<feature type="region of interest" description="Disordered" evidence="6">
    <location>
        <begin position="165"/>
        <end position="200"/>
    </location>
</feature>
<reference evidence="7 8" key="1">
    <citation type="submission" date="2024-09" db="EMBL/GenBank/DDBJ databases">
        <title>A chromosome-level genome assembly of Gray's grenadier anchovy, Coilia grayii.</title>
        <authorList>
            <person name="Fu Z."/>
        </authorList>
    </citation>
    <scope>NUCLEOTIDE SEQUENCE [LARGE SCALE GENOMIC DNA]</scope>
    <source>
        <strain evidence="7">G4</strain>
        <tissue evidence="7">Muscle</tissue>
    </source>
</reference>
<organism evidence="7 8">
    <name type="scientific">Coilia grayii</name>
    <name type="common">Gray's grenadier anchovy</name>
    <dbReference type="NCBI Taxonomy" id="363190"/>
    <lineage>
        <taxon>Eukaryota</taxon>
        <taxon>Metazoa</taxon>
        <taxon>Chordata</taxon>
        <taxon>Craniata</taxon>
        <taxon>Vertebrata</taxon>
        <taxon>Euteleostomi</taxon>
        <taxon>Actinopterygii</taxon>
        <taxon>Neopterygii</taxon>
        <taxon>Teleostei</taxon>
        <taxon>Clupei</taxon>
        <taxon>Clupeiformes</taxon>
        <taxon>Clupeoidei</taxon>
        <taxon>Engraulidae</taxon>
        <taxon>Coilinae</taxon>
        <taxon>Coilia</taxon>
    </lineage>
</organism>
<gene>
    <name evidence="7" type="ORF">ACEWY4_022328</name>
</gene>
<comment type="subcellular location">
    <subcellularLocation>
        <location evidence="1">Secreted</location>
    </subcellularLocation>
</comment>
<evidence type="ECO:0000256" key="4">
    <source>
        <dbReference type="ARBA" id="ARBA00022729"/>
    </source>
</evidence>
<comment type="caution">
    <text evidence="7">The sequence shown here is derived from an EMBL/GenBank/DDBJ whole genome shotgun (WGS) entry which is preliminary data.</text>
</comment>
<keyword evidence="4" id="KW-0732">Signal</keyword>
<proteinExistence type="inferred from homology"/>
<evidence type="ECO:0000313" key="7">
    <source>
        <dbReference type="EMBL" id="KAL2082510.1"/>
    </source>
</evidence>
<evidence type="ECO:0000256" key="3">
    <source>
        <dbReference type="ARBA" id="ARBA00022525"/>
    </source>
</evidence>
<dbReference type="GO" id="GO:0005576">
    <property type="term" value="C:extracellular region"/>
    <property type="evidence" value="ECO:0007669"/>
    <property type="project" value="UniProtKB-SubCell"/>
</dbReference>
<dbReference type="AlphaFoldDB" id="A0ABD1J7I2"/>
<evidence type="ECO:0000256" key="1">
    <source>
        <dbReference type="ARBA" id="ARBA00004613"/>
    </source>
</evidence>
<accession>A0ABD1J7I2</accession>
<dbReference type="PANTHER" id="PTHR18820:SF1">
    <property type="entry name" value="PROTEIN LEG1 HOMOLOG"/>
    <property type="match status" value="1"/>
</dbReference>